<protein>
    <submittedName>
        <fullName evidence="6">Hydroxyacid oxidase 2-like</fullName>
    </submittedName>
</protein>
<reference evidence="6" key="1">
    <citation type="submission" date="2025-08" db="UniProtKB">
        <authorList>
            <consortium name="RefSeq"/>
        </authorList>
    </citation>
    <scope>IDENTIFICATION</scope>
</reference>
<dbReference type="SUPFAM" id="SSF51395">
    <property type="entry name" value="FMN-linked oxidoreductases"/>
    <property type="match status" value="1"/>
</dbReference>
<comment type="similarity">
    <text evidence="3">Belongs to the FMN-dependent alpha-hydroxy acid dehydrogenase family.</text>
</comment>
<name>A0ABM1F0P8_PRICU</name>
<dbReference type="RefSeq" id="XP_014678019.1">
    <property type="nucleotide sequence ID" value="XM_014822533.1"/>
</dbReference>
<organism evidence="5 6">
    <name type="scientific">Priapulus caudatus</name>
    <name type="common">Priapulid worm</name>
    <dbReference type="NCBI Taxonomy" id="37621"/>
    <lineage>
        <taxon>Eukaryota</taxon>
        <taxon>Metazoa</taxon>
        <taxon>Ecdysozoa</taxon>
        <taxon>Scalidophora</taxon>
        <taxon>Priapulida</taxon>
        <taxon>Priapulimorpha</taxon>
        <taxon>Priapulimorphida</taxon>
        <taxon>Priapulidae</taxon>
        <taxon>Priapulus</taxon>
    </lineage>
</organism>
<dbReference type="PIRSF" id="PIRSF000138">
    <property type="entry name" value="Al-hdrx_acd_dh"/>
    <property type="match status" value="1"/>
</dbReference>
<dbReference type="InterPro" id="IPR037396">
    <property type="entry name" value="FMN_HAD"/>
</dbReference>
<dbReference type="Proteomes" id="UP000695022">
    <property type="component" value="Unplaced"/>
</dbReference>
<feature type="domain" description="FMN hydroxy acid dehydrogenase" evidence="4">
    <location>
        <begin position="1"/>
        <end position="359"/>
    </location>
</feature>
<keyword evidence="2" id="KW-0560">Oxidoreductase</keyword>
<gene>
    <name evidence="6" type="primary">LOC106817829</name>
</gene>
<evidence type="ECO:0000256" key="1">
    <source>
        <dbReference type="ARBA" id="ARBA00001917"/>
    </source>
</evidence>
<keyword evidence="5" id="KW-1185">Reference proteome</keyword>
<evidence type="ECO:0000256" key="3">
    <source>
        <dbReference type="ARBA" id="ARBA00024042"/>
    </source>
</evidence>
<accession>A0ABM1F0P8</accession>
<dbReference type="InterPro" id="IPR012133">
    <property type="entry name" value="Alpha-hydoxy_acid_DH_FMN"/>
</dbReference>
<evidence type="ECO:0000313" key="6">
    <source>
        <dbReference type="RefSeq" id="XP_014678019.1"/>
    </source>
</evidence>
<dbReference type="InterPro" id="IPR013785">
    <property type="entry name" value="Aldolase_TIM"/>
</dbReference>
<dbReference type="GeneID" id="106817829"/>
<evidence type="ECO:0000256" key="2">
    <source>
        <dbReference type="ARBA" id="ARBA00023002"/>
    </source>
</evidence>
<dbReference type="PROSITE" id="PS51349">
    <property type="entry name" value="FMN_HYDROXY_ACID_DH_2"/>
    <property type="match status" value="1"/>
</dbReference>
<dbReference type="Pfam" id="PF01070">
    <property type="entry name" value="FMN_dh"/>
    <property type="match status" value="1"/>
</dbReference>
<sequence length="367" mass="39436">MATPVCLDDFEKYAEAHLSRMAWDYFSSGSLEMTTVAENRKAFHRLRIRPTALCDVSTRDVTTTLLGERVACPIGVSPTSLQCLAHADGEEASARAAAALDVCYVQSTFSTRSVADVVAAAPTGLKWLQVFPLTDFGITERLIALAEAAGYRAIVFTVDHPAKPSNWTFSRRPVGLPPGVSIRNIEAVLPGEIDESNVYAPKPGLKPTGKLSWHVVERVRQLTKLPVILKGILTAEDARLAINHGAAAIWVSNHGGRTLDGQPAAIEALPEVVAAVGGRVEVYMDSGVRTGADVFKALALGARAVFVGRPVLWGLAYDGADGVKKVLEILREELDSTMAFGGCSSIGEIVGKLRVVHKSYYKQFVPK</sequence>
<dbReference type="CDD" id="cd02809">
    <property type="entry name" value="alpha_hydroxyacid_oxid_FMN"/>
    <property type="match status" value="1"/>
</dbReference>
<comment type="cofactor">
    <cofactor evidence="1">
        <name>FMN</name>
        <dbReference type="ChEBI" id="CHEBI:58210"/>
    </cofactor>
</comment>
<evidence type="ECO:0000259" key="4">
    <source>
        <dbReference type="PROSITE" id="PS51349"/>
    </source>
</evidence>
<dbReference type="PANTHER" id="PTHR10578">
    <property type="entry name" value="S -2-HYDROXY-ACID OXIDASE-RELATED"/>
    <property type="match status" value="1"/>
</dbReference>
<dbReference type="PANTHER" id="PTHR10578:SF146">
    <property type="entry name" value="OXIDASE, PUTATIVE-RELATED"/>
    <property type="match status" value="1"/>
</dbReference>
<evidence type="ECO:0000313" key="5">
    <source>
        <dbReference type="Proteomes" id="UP000695022"/>
    </source>
</evidence>
<proteinExistence type="inferred from homology"/>
<dbReference type="InterPro" id="IPR000262">
    <property type="entry name" value="FMN-dep_DH"/>
</dbReference>
<dbReference type="Gene3D" id="3.20.20.70">
    <property type="entry name" value="Aldolase class I"/>
    <property type="match status" value="1"/>
</dbReference>